<feature type="non-terminal residue" evidence="1">
    <location>
        <position position="1"/>
    </location>
</feature>
<accession>X1MVN7</accession>
<sequence length="44" mass="5100">AVMKALRVEIGDKLEFYPATMNIDETKMSLNDMVLIKVKKEEEK</sequence>
<organism evidence="1">
    <name type="scientific">marine sediment metagenome</name>
    <dbReference type="NCBI Taxonomy" id="412755"/>
    <lineage>
        <taxon>unclassified sequences</taxon>
        <taxon>metagenomes</taxon>
        <taxon>ecological metagenomes</taxon>
    </lineage>
</organism>
<name>X1MVN7_9ZZZZ</name>
<gene>
    <name evidence="1" type="ORF">S06H3_25516</name>
</gene>
<reference evidence="1" key="1">
    <citation type="journal article" date="2014" name="Front. Microbiol.">
        <title>High frequency of phylogenetically diverse reductive dehalogenase-homologous genes in deep subseafloor sedimentary metagenomes.</title>
        <authorList>
            <person name="Kawai M."/>
            <person name="Futagami T."/>
            <person name="Toyoda A."/>
            <person name="Takaki Y."/>
            <person name="Nishi S."/>
            <person name="Hori S."/>
            <person name="Arai W."/>
            <person name="Tsubouchi T."/>
            <person name="Morono Y."/>
            <person name="Uchiyama I."/>
            <person name="Ito T."/>
            <person name="Fujiyama A."/>
            <person name="Inagaki F."/>
            <person name="Takami H."/>
        </authorList>
    </citation>
    <scope>NUCLEOTIDE SEQUENCE</scope>
    <source>
        <strain evidence="1">Expedition CK06-06</strain>
    </source>
</reference>
<dbReference type="EMBL" id="BARV01014696">
    <property type="protein sequence ID" value="GAI22076.1"/>
    <property type="molecule type" value="Genomic_DNA"/>
</dbReference>
<evidence type="ECO:0000313" key="1">
    <source>
        <dbReference type="EMBL" id="GAI22076.1"/>
    </source>
</evidence>
<comment type="caution">
    <text evidence="1">The sequence shown here is derived from an EMBL/GenBank/DDBJ whole genome shotgun (WGS) entry which is preliminary data.</text>
</comment>
<dbReference type="AlphaFoldDB" id="X1MVN7"/>
<protein>
    <submittedName>
        <fullName evidence="1">Uncharacterized protein</fullName>
    </submittedName>
</protein>
<proteinExistence type="predicted"/>